<keyword evidence="1" id="KW-0472">Membrane</keyword>
<organism evidence="2 3">
    <name type="scientific">Tegillarca granosa</name>
    <name type="common">Malaysian cockle</name>
    <name type="synonym">Anadara granosa</name>
    <dbReference type="NCBI Taxonomy" id="220873"/>
    <lineage>
        <taxon>Eukaryota</taxon>
        <taxon>Metazoa</taxon>
        <taxon>Spiralia</taxon>
        <taxon>Lophotrochozoa</taxon>
        <taxon>Mollusca</taxon>
        <taxon>Bivalvia</taxon>
        <taxon>Autobranchia</taxon>
        <taxon>Pteriomorphia</taxon>
        <taxon>Arcoida</taxon>
        <taxon>Arcoidea</taxon>
        <taxon>Arcidae</taxon>
        <taxon>Tegillarca</taxon>
    </lineage>
</organism>
<sequence>MSKLIPKTKFFNLSNSHVFCKERYFVQFYLFTINYMTIAEEFSLNSVYIPLFTQSKRKHEPSLDQVSLYNRIDVNIVVISFVEILFFLILKRQILLDVIIIIYRYIVHRIK</sequence>
<accession>A0ABQ9EIQ9</accession>
<keyword evidence="3" id="KW-1185">Reference proteome</keyword>
<dbReference type="EMBL" id="JARBDR010000917">
    <property type="protein sequence ID" value="KAJ8303118.1"/>
    <property type="molecule type" value="Genomic_DNA"/>
</dbReference>
<evidence type="ECO:0000313" key="3">
    <source>
        <dbReference type="Proteomes" id="UP001217089"/>
    </source>
</evidence>
<keyword evidence="1" id="KW-1133">Transmembrane helix</keyword>
<keyword evidence="1" id="KW-0812">Transmembrane</keyword>
<comment type="caution">
    <text evidence="2">The sequence shown here is derived from an EMBL/GenBank/DDBJ whole genome shotgun (WGS) entry which is preliminary data.</text>
</comment>
<protein>
    <submittedName>
        <fullName evidence="2">Uncharacterized protein</fullName>
    </submittedName>
</protein>
<gene>
    <name evidence="2" type="ORF">KUTeg_019514</name>
</gene>
<name>A0ABQ9EIQ9_TEGGR</name>
<dbReference type="Proteomes" id="UP001217089">
    <property type="component" value="Unassembled WGS sequence"/>
</dbReference>
<feature type="transmembrane region" description="Helical" evidence="1">
    <location>
        <begin position="72"/>
        <end position="90"/>
    </location>
</feature>
<feature type="transmembrane region" description="Helical" evidence="1">
    <location>
        <begin position="28"/>
        <end position="52"/>
    </location>
</feature>
<proteinExistence type="predicted"/>
<evidence type="ECO:0000256" key="1">
    <source>
        <dbReference type="SAM" id="Phobius"/>
    </source>
</evidence>
<evidence type="ECO:0000313" key="2">
    <source>
        <dbReference type="EMBL" id="KAJ8303118.1"/>
    </source>
</evidence>
<reference evidence="2 3" key="1">
    <citation type="submission" date="2022-12" db="EMBL/GenBank/DDBJ databases">
        <title>Chromosome-level genome of Tegillarca granosa.</title>
        <authorList>
            <person name="Kim J."/>
        </authorList>
    </citation>
    <scope>NUCLEOTIDE SEQUENCE [LARGE SCALE GENOMIC DNA]</scope>
    <source>
        <strain evidence="2">Teg-2019</strain>
        <tissue evidence="2">Adductor muscle</tissue>
    </source>
</reference>